<dbReference type="GO" id="GO:0007169">
    <property type="term" value="P:cell surface receptor protein tyrosine kinase signaling pathway"/>
    <property type="evidence" value="ECO:0007669"/>
    <property type="project" value="TreeGrafter"/>
</dbReference>
<accession>T1J8M7</accession>
<reference evidence="3" key="2">
    <citation type="submission" date="2015-02" db="UniProtKB">
        <authorList>
            <consortium name="EnsemblMetazoa"/>
        </authorList>
    </citation>
    <scope>IDENTIFICATION</scope>
</reference>
<dbReference type="STRING" id="126957.T1J8M7"/>
<dbReference type="PANTHER" id="PTHR20843">
    <property type="entry name" value="STERILE ALPHA MOTIF DOMAIN CONTAINING PROTEIN 10"/>
    <property type="match status" value="1"/>
</dbReference>
<name>T1J8M7_STRMM</name>
<dbReference type="SUPFAM" id="SSF47769">
    <property type="entry name" value="SAM/Pointed domain"/>
    <property type="match status" value="1"/>
</dbReference>
<proteinExistence type="predicted"/>
<feature type="compositionally biased region" description="Polar residues" evidence="1">
    <location>
        <begin position="1"/>
        <end position="14"/>
    </location>
</feature>
<evidence type="ECO:0000313" key="3">
    <source>
        <dbReference type="EnsemblMetazoa" id="SMAR010062-PA"/>
    </source>
</evidence>
<dbReference type="Pfam" id="PF07647">
    <property type="entry name" value="SAM_2"/>
    <property type="match status" value="1"/>
</dbReference>
<dbReference type="EMBL" id="JH431957">
    <property type="status" value="NOT_ANNOTATED_CDS"/>
    <property type="molecule type" value="Genomic_DNA"/>
</dbReference>
<dbReference type="Proteomes" id="UP000014500">
    <property type="component" value="Unassembled WGS sequence"/>
</dbReference>
<dbReference type="AlphaFoldDB" id="T1J8M7"/>
<dbReference type="PROSITE" id="PS50105">
    <property type="entry name" value="SAM_DOMAIN"/>
    <property type="match status" value="1"/>
</dbReference>
<dbReference type="CDD" id="cd09510">
    <property type="entry name" value="SAM_aveugle-like"/>
    <property type="match status" value="1"/>
</dbReference>
<dbReference type="InterPro" id="IPR001660">
    <property type="entry name" value="SAM"/>
</dbReference>
<evidence type="ECO:0000256" key="1">
    <source>
        <dbReference type="SAM" id="MobiDB-lite"/>
    </source>
</evidence>
<evidence type="ECO:0000313" key="4">
    <source>
        <dbReference type="Proteomes" id="UP000014500"/>
    </source>
</evidence>
<dbReference type="InterPro" id="IPR039144">
    <property type="entry name" value="Aveugle-like_SAM_dom"/>
</dbReference>
<dbReference type="PhylomeDB" id="T1J8M7"/>
<evidence type="ECO:0000259" key="2">
    <source>
        <dbReference type="PROSITE" id="PS50105"/>
    </source>
</evidence>
<dbReference type="PANTHER" id="PTHR20843:SF0">
    <property type="entry name" value="PROTEIN AVEUGLE"/>
    <property type="match status" value="1"/>
</dbReference>
<dbReference type="InterPro" id="IPR013761">
    <property type="entry name" value="SAM/pointed_sf"/>
</dbReference>
<dbReference type="HOGENOM" id="CLU_172777_0_0_1"/>
<dbReference type="EnsemblMetazoa" id="SMAR010062-RA">
    <property type="protein sequence ID" value="SMAR010062-PA"/>
    <property type="gene ID" value="SMAR010062"/>
</dbReference>
<dbReference type="SMART" id="SM00454">
    <property type="entry name" value="SAM"/>
    <property type="match status" value="1"/>
</dbReference>
<sequence length="115" mass="13706">MAAVSNRNPNGNDINSDKNYDNKKPKPIRRKPVYFWTNSDVVKWLWRQCTDTYTLYGHLFTEHDITGRTLVRMNEISLEKLGISNQDHRDALWQEILKLRLRTDILEMRDLESKN</sequence>
<dbReference type="InterPro" id="IPR052268">
    <property type="entry name" value="SAM_domain-containing_protein"/>
</dbReference>
<dbReference type="eggNOG" id="ENOG502RXXU">
    <property type="taxonomic scope" value="Eukaryota"/>
</dbReference>
<dbReference type="OMA" id="IMKLHLK"/>
<dbReference type="Gene3D" id="1.10.150.50">
    <property type="entry name" value="Transcription Factor, Ets-1"/>
    <property type="match status" value="1"/>
</dbReference>
<protein>
    <recommendedName>
        <fullName evidence="2">SAM domain-containing protein</fullName>
    </recommendedName>
</protein>
<dbReference type="GO" id="GO:0009898">
    <property type="term" value="C:cytoplasmic side of plasma membrane"/>
    <property type="evidence" value="ECO:0007669"/>
    <property type="project" value="TreeGrafter"/>
</dbReference>
<feature type="region of interest" description="Disordered" evidence="1">
    <location>
        <begin position="1"/>
        <end position="27"/>
    </location>
</feature>
<feature type="compositionally biased region" description="Basic and acidic residues" evidence="1">
    <location>
        <begin position="15"/>
        <end position="24"/>
    </location>
</feature>
<organism evidence="3 4">
    <name type="scientific">Strigamia maritima</name>
    <name type="common">European centipede</name>
    <name type="synonym">Geophilus maritimus</name>
    <dbReference type="NCBI Taxonomy" id="126957"/>
    <lineage>
        <taxon>Eukaryota</taxon>
        <taxon>Metazoa</taxon>
        <taxon>Ecdysozoa</taxon>
        <taxon>Arthropoda</taxon>
        <taxon>Myriapoda</taxon>
        <taxon>Chilopoda</taxon>
        <taxon>Pleurostigmophora</taxon>
        <taxon>Geophilomorpha</taxon>
        <taxon>Linotaeniidae</taxon>
        <taxon>Strigamia</taxon>
    </lineage>
</organism>
<feature type="domain" description="SAM" evidence="2">
    <location>
        <begin position="36"/>
        <end position="102"/>
    </location>
</feature>
<keyword evidence="4" id="KW-1185">Reference proteome</keyword>
<reference evidence="4" key="1">
    <citation type="submission" date="2011-05" db="EMBL/GenBank/DDBJ databases">
        <authorList>
            <person name="Richards S.R."/>
            <person name="Qu J."/>
            <person name="Jiang H."/>
            <person name="Jhangiani S.N."/>
            <person name="Agravi P."/>
            <person name="Goodspeed R."/>
            <person name="Gross S."/>
            <person name="Mandapat C."/>
            <person name="Jackson L."/>
            <person name="Mathew T."/>
            <person name="Pu L."/>
            <person name="Thornton R."/>
            <person name="Saada N."/>
            <person name="Wilczek-Boney K.B."/>
            <person name="Lee S."/>
            <person name="Kovar C."/>
            <person name="Wu Y."/>
            <person name="Scherer S.E."/>
            <person name="Worley K.C."/>
            <person name="Muzny D.M."/>
            <person name="Gibbs R."/>
        </authorList>
    </citation>
    <scope>NUCLEOTIDE SEQUENCE</scope>
    <source>
        <strain evidence="4">Brora</strain>
    </source>
</reference>